<keyword evidence="5" id="KW-1185">Reference proteome</keyword>
<reference evidence="5" key="1">
    <citation type="submission" date="2016-10" db="EMBL/GenBank/DDBJ databases">
        <authorList>
            <person name="Varghese N."/>
            <person name="Submissions S."/>
        </authorList>
    </citation>
    <scope>NUCLEOTIDE SEQUENCE [LARGE SCALE GENOMIC DNA]</scope>
    <source>
        <strain evidence="5">DSM 25811 / CCM 8410 / LMG 26954 / E90</strain>
    </source>
</reference>
<dbReference type="AlphaFoldDB" id="A0A1G6RJV4"/>
<dbReference type="PROSITE" id="PS00523">
    <property type="entry name" value="SULFATASE_1"/>
    <property type="match status" value="1"/>
</dbReference>
<dbReference type="PANTHER" id="PTHR43108:SF6">
    <property type="entry name" value="N-SULPHOGLUCOSAMINE SULPHOHYDROLASE"/>
    <property type="match status" value="1"/>
</dbReference>
<dbReference type="EMBL" id="FMZO01000005">
    <property type="protein sequence ID" value="SDD04275.1"/>
    <property type="molecule type" value="Genomic_DNA"/>
</dbReference>
<dbReference type="PANTHER" id="PTHR43108">
    <property type="entry name" value="N-ACETYLGLUCOSAMINE-6-SULFATASE FAMILY MEMBER"/>
    <property type="match status" value="1"/>
</dbReference>
<dbReference type="SUPFAM" id="SSF53649">
    <property type="entry name" value="Alkaline phosphatase-like"/>
    <property type="match status" value="1"/>
</dbReference>
<accession>A0A1G6RJV4</accession>
<dbReference type="InterPro" id="IPR024607">
    <property type="entry name" value="Sulfatase_CS"/>
</dbReference>
<evidence type="ECO:0000259" key="3">
    <source>
        <dbReference type="Pfam" id="PF16347"/>
    </source>
</evidence>
<dbReference type="Gene3D" id="3.40.720.10">
    <property type="entry name" value="Alkaline Phosphatase, subunit A"/>
    <property type="match status" value="1"/>
</dbReference>
<evidence type="ECO:0000256" key="2">
    <source>
        <dbReference type="ARBA" id="ARBA00022801"/>
    </source>
</evidence>
<dbReference type="OrthoDB" id="9789742at2"/>
<evidence type="ECO:0000256" key="1">
    <source>
        <dbReference type="ARBA" id="ARBA00008779"/>
    </source>
</evidence>
<dbReference type="GO" id="GO:0016787">
    <property type="term" value="F:hydrolase activity"/>
    <property type="evidence" value="ECO:0007669"/>
    <property type="project" value="UniProtKB-KW"/>
</dbReference>
<protein>
    <submittedName>
        <fullName evidence="4">Arylsulfatase A</fullName>
    </submittedName>
</protein>
<proteinExistence type="inferred from homology"/>
<feature type="domain" description="N-sulphoglucosamine sulphohydrolase C-terminal" evidence="3">
    <location>
        <begin position="361"/>
        <end position="513"/>
    </location>
</feature>
<evidence type="ECO:0000313" key="5">
    <source>
        <dbReference type="Proteomes" id="UP000198757"/>
    </source>
</evidence>
<dbReference type="InterPro" id="IPR017850">
    <property type="entry name" value="Alkaline_phosphatase_core_sf"/>
</dbReference>
<name>A0A1G6RJV4_NIADE</name>
<organism evidence="4 5">
    <name type="scientific">Niabella drilacis (strain DSM 25811 / CCM 8410 / CCUG 62505 / LMG 26954 / E90)</name>
    <dbReference type="NCBI Taxonomy" id="1285928"/>
    <lineage>
        <taxon>Bacteria</taxon>
        <taxon>Pseudomonadati</taxon>
        <taxon>Bacteroidota</taxon>
        <taxon>Chitinophagia</taxon>
        <taxon>Chitinophagales</taxon>
        <taxon>Chitinophagaceae</taxon>
        <taxon>Niabella</taxon>
    </lineage>
</organism>
<dbReference type="RefSeq" id="WP_090390256.1">
    <property type="nucleotide sequence ID" value="NZ_FMZO01000005.1"/>
</dbReference>
<dbReference type="Pfam" id="PF16347">
    <property type="entry name" value="SGSH_C"/>
    <property type="match status" value="1"/>
</dbReference>
<keyword evidence="2" id="KW-0378">Hydrolase</keyword>
<evidence type="ECO:0000313" key="4">
    <source>
        <dbReference type="EMBL" id="SDD04275.1"/>
    </source>
</evidence>
<dbReference type="Proteomes" id="UP000198757">
    <property type="component" value="Unassembled WGS sequence"/>
</dbReference>
<sequence length="537" mass="62342">MNRLIFMTMLLTAIQVSGQPAKRAEAGRPNIIYIMSDDHGYQAVSAYGYGLNQTPNIDRLAKEGALFTTACVTNSLCAPSRAVMLTGKHSFINGKVDNVQHFDWNQDNFPKLLRKAGYQTAMVGKIHMDGLPQGFDYSAVLPDQGDYYNPDFIINGVKQQIHGHVTEITTDLALKWLKGRDTTKPFCLLYHQKAPHRAWMPIERHYKEYTGKTFKEPATLFDDYKGRGTAAKTAEMNIGKDMNWADDDKIKPEVLEELKLHSLIKWDTASYNRSMRRMDAAQRAAWDAVYDPINEDFKKRYPTMSKEDLMHWRYQRYLQDYLGTIAGVDEGVGAVLDYLDQNGLTENTIVVYTSDQGFYMGEHGWFDKRFMYEESLKTPLLIRYPKEIRPGTKVDALVQNLDFAPTFLDYGGAKIPADMQGVSFRNLVAGKTRKWRDAIYYTYYEYPSIHMVKRHYGIRTNRYKLIHFYYDIDEWELYDLQKDPHEMHSVYNDPAYRSVRDNMHKKLEALRKKYKDSDASDQKYMKSYLSATSKKKK</sequence>
<dbReference type="STRING" id="1285928.SAMN04487894_105291"/>
<gene>
    <name evidence="4" type="ORF">SAMN04487894_105291</name>
</gene>
<comment type="similarity">
    <text evidence="1">Belongs to the sulfatase family.</text>
</comment>
<dbReference type="InterPro" id="IPR032506">
    <property type="entry name" value="SGSH_C"/>
</dbReference>
<dbReference type="CDD" id="cd16031">
    <property type="entry name" value="G6S_like"/>
    <property type="match status" value="1"/>
</dbReference>